<dbReference type="AlphaFoldDB" id="A0A381YFZ9"/>
<dbReference type="Pfam" id="PF00963">
    <property type="entry name" value="Cohesin"/>
    <property type="match status" value="1"/>
</dbReference>
<feature type="domain" description="Tyrosinase copper-binding" evidence="1">
    <location>
        <begin position="103"/>
        <end position="114"/>
    </location>
</feature>
<organism evidence="2">
    <name type="scientific">marine metagenome</name>
    <dbReference type="NCBI Taxonomy" id="408172"/>
    <lineage>
        <taxon>unclassified sequences</taxon>
        <taxon>metagenomes</taxon>
        <taxon>ecological metagenomes</taxon>
    </lineage>
</organism>
<dbReference type="InterPro" id="IPR002102">
    <property type="entry name" value="Cohesin_dom"/>
</dbReference>
<dbReference type="InterPro" id="IPR002227">
    <property type="entry name" value="Tyrosinase_Cu-bd"/>
</dbReference>
<gene>
    <name evidence="2" type="ORF">METZ01_LOCUS128325</name>
</gene>
<dbReference type="GO" id="GO:0000272">
    <property type="term" value="P:polysaccharide catabolic process"/>
    <property type="evidence" value="ECO:0007669"/>
    <property type="project" value="InterPro"/>
</dbReference>
<evidence type="ECO:0000259" key="1">
    <source>
        <dbReference type="PROSITE" id="PS00498"/>
    </source>
</evidence>
<dbReference type="InterPro" id="IPR008965">
    <property type="entry name" value="CBM2/CBM3_carb-bd_dom_sf"/>
</dbReference>
<dbReference type="GO" id="GO:0030246">
    <property type="term" value="F:carbohydrate binding"/>
    <property type="evidence" value="ECO:0007669"/>
    <property type="project" value="InterPro"/>
</dbReference>
<dbReference type="CDD" id="cd08547">
    <property type="entry name" value="Type_II_cohesin"/>
    <property type="match status" value="1"/>
</dbReference>
<protein>
    <recommendedName>
        <fullName evidence="1">Tyrosinase copper-binding domain-containing protein</fullName>
    </recommendedName>
</protein>
<name>A0A381YFZ9_9ZZZZ</name>
<dbReference type="PROSITE" id="PS00498">
    <property type="entry name" value="TYROSINASE_2"/>
    <property type="match status" value="1"/>
</dbReference>
<dbReference type="GO" id="GO:0016491">
    <property type="term" value="F:oxidoreductase activity"/>
    <property type="evidence" value="ECO:0007669"/>
    <property type="project" value="InterPro"/>
</dbReference>
<evidence type="ECO:0000313" key="2">
    <source>
        <dbReference type="EMBL" id="SVA75471.1"/>
    </source>
</evidence>
<sequence>MKHTSFRFLLKICLLFFVLSCSVPTDINDNPLDPEEAVELEFDTPALVCFPALQNIPTGPVTIKLFAMGVTDLSGAYVKVKYEKTKLLYNQTIKGDFFNDAQDPIFFYEHNSTDGTITVTTSFLGSDSVAVDGTGSLVEFQFTATSVGTSTLSIVRDSTGFTETDSSVCELVGPNDEPIEILGYTDGVIIAE</sequence>
<dbReference type="SUPFAM" id="SSF49384">
    <property type="entry name" value="Carbohydrate-binding domain"/>
    <property type="match status" value="1"/>
</dbReference>
<dbReference type="EMBL" id="UINC01018056">
    <property type="protein sequence ID" value="SVA75471.1"/>
    <property type="molecule type" value="Genomic_DNA"/>
</dbReference>
<proteinExistence type="predicted"/>
<accession>A0A381YFZ9</accession>
<reference evidence="2" key="1">
    <citation type="submission" date="2018-05" db="EMBL/GenBank/DDBJ databases">
        <authorList>
            <person name="Lanie J.A."/>
            <person name="Ng W.-L."/>
            <person name="Kazmierczak K.M."/>
            <person name="Andrzejewski T.M."/>
            <person name="Davidsen T.M."/>
            <person name="Wayne K.J."/>
            <person name="Tettelin H."/>
            <person name="Glass J.I."/>
            <person name="Rusch D."/>
            <person name="Podicherti R."/>
            <person name="Tsui H.-C.T."/>
            <person name="Winkler M.E."/>
        </authorList>
    </citation>
    <scope>NUCLEOTIDE SEQUENCE</scope>
</reference>
<dbReference type="Gene3D" id="2.60.40.680">
    <property type="match status" value="1"/>
</dbReference>